<accession>A0AAD6TLY2</accession>
<organism evidence="2 3">
    <name type="scientific">Mycena belliarum</name>
    <dbReference type="NCBI Taxonomy" id="1033014"/>
    <lineage>
        <taxon>Eukaryota</taxon>
        <taxon>Fungi</taxon>
        <taxon>Dikarya</taxon>
        <taxon>Basidiomycota</taxon>
        <taxon>Agaricomycotina</taxon>
        <taxon>Agaricomycetes</taxon>
        <taxon>Agaricomycetidae</taxon>
        <taxon>Agaricales</taxon>
        <taxon>Marasmiineae</taxon>
        <taxon>Mycenaceae</taxon>
        <taxon>Mycena</taxon>
    </lineage>
</organism>
<evidence type="ECO:0000259" key="1">
    <source>
        <dbReference type="Pfam" id="PF13632"/>
    </source>
</evidence>
<proteinExistence type="predicted"/>
<keyword evidence="3" id="KW-1185">Reference proteome</keyword>
<reference evidence="2" key="1">
    <citation type="submission" date="2023-03" db="EMBL/GenBank/DDBJ databases">
        <title>Massive genome expansion in bonnet fungi (Mycena s.s.) driven by repeated elements and novel gene families across ecological guilds.</title>
        <authorList>
            <consortium name="Lawrence Berkeley National Laboratory"/>
            <person name="Harder C.B."/>
            <person name="Miyauchi S."/>
            <person name="Viragh M."/>
            <person name="Kuo A."/>
            <person name="Thoen E."/>
            <person name="Andreopoulos B."/>
            <person name="Lu D."/>
            <person name="Skrede I."/>
            <person name="Drula E."/>
            <person name="Henrissat B."/>
            <person name="Morin E."/>
            <person name="Kohler A."/>
            <person name="Barry K."/>
            <person name="LaButti K."/>
            <person name="Morin E."/>
            <person name="Salamov A."/>
            <person name="Lipzen A."/>
            <person name="Mereny Z."/>
            <person name="Hegedus B."/>
            <person name="Baldrian P."/>
            <person name="Stursova M."/>
            <person name="Weitz H."/>
            <person name="Taylor A."/>
            <person name="Grigoriev I.V."/>
            <person name="Nagy L.G."/>
            <person name="Martin F."/>
            <person name="Kauserud H."/>
        </authorList>
    </citation>
    <scope>NUCLEOTIDE SEQUENCE</scope>
    <source>
        <strain evidence="2">CBHHK173m</strain>
    </source>
</reference>
<feature type="non-terminal residue" evidence="2">
    <location>
        <position position="1"/>
    </location>
</feature>
<dbReference type="Proteomes" id="UP001222325">
    <property type="component" value="Unassembled WGS sequence"/>
</dbReference>
<dbReference type="AlphaFoldDB" id="A0AAD6TLY2"/>
<dbReference type="PANTHER" id="PTHR35408:SF3">
    <property type="entry name" value="GLYCOSYLTRANSFERASE 2-LIKE DOMAIN-CONTAINING PROTEIN"/>
    <property type="match status" value="1"/>
</dbReference>
<feature type="domain" description="Glycosyltransferase 2-like" evidence="1">
    <location>
        <begin position="4"/>
        <end position="55"/>
    </location>
</feature>
<sequence length="55" mass="6343">MMQVAHHYFEKGNSYLTRRINRCISMACADSEVAPFTGYNVLLQWEAIQDTAFVD</sequence>
<dbReference type="PANTHER" id="PTHR35408">
    <property type="entry name" value="CHROMOSOME 15, WHOLE GENOME SHOTGUN SEQUENCE"/>
    <property type="match status" value="1"/>
</dbReference>
<dbReference type="EMBL" id="JARJCN010000162">
    <property type="protein sequence ID" value="KAJ7066820.1"/>
    <property type="molecule type" value="Genomic_DNA"/>
</dbReference>
<name>A0AAD6TLY2_9AGAR</name>
<comment type="caution">
    <text evidence="2">The sequence shown here is derived from an EMBL/GenBank/DDBJ whole genome shotgun (WGS) entry which is preliminary data.</text>
</comment>
<evidence type="ECO:0000313" key="2">
    <source>
        <dbReference type="EMBL" id="KAJ7066820.1"/>
    </source>
</evidence>
<protein>
    <recommendedName>
        <fullName evidence="1">Glycosyltransferase 2-like domain-containing protein</fullName>
    </recommendedName>
</protein>
<gene>
    <name evidence="2" type="ORF">B0H15DRAFT_764952</name>
</gene>
<dbReference type="InterPro" id="IPR001173">
    <property type="entry name" value="Glyco_trans_2-like"/>
</dbReference>
<evidence type="ECO:0000313" key="3">
    <source>
        <dbReference type="Proteomes" id="UP001222325"/>
    </source>
</evidence>
<dbReference type="Pfam" id="PF13632">
    <property type="entry name" value="Glyco_trans_2_3"/>
    <property type="match status" value="1"/>
</dbReference>